<gene>
    <name evidence="3" type="ORF">GBAR_LOCUS26087</name>
</gene>
<organism evidence="3 4">
    <name type="scientific">Geodia barretti</name>
    <name type="common">Barrett's horny sponge</name>
    <dbReference type="NCBI Taxonomy" id="519541"/>
    <lineage>
        <taxon>Eukaryota</taxon>
        <taxon>Metazoa</taxon>
        <taxon>Porifera</taxon>
        <taxon>Demospongiae</taxon>
        <taxon>Heteroscleromorpha</taxon>
        <taxon>Tetractinellida</taxon>
        <taxon>Astrophorina</taxon>
        <taxon>Geodiidae</taxon>
        <taxon>Geodia</taxon>
    </lineage>
</organism>
<proteinExistence type="predicted"/>
<dbReference type="AlphaFoldDB" id="A0AA35TFV3"/>
<sequence>MACVMYPGGQPGQVVETPYSGETLVLRLSKPKSGKKVHWGEDIVDNEHMGKKKSKCCCIYEKPRGPDDGSDSESDSEDKDCCHEHRVARAKVPRKQD</sequence>
<evidence type="ECO:0000256" key="1">
    <source>
        <dbReference type="ARBA" id="ARBA00021994"/>
    </source>
</evidence>
<dbReference type="InterPro" id="IPR011107">
    <property type="entry name" value="PPI_Ypi1"/>
</dbReference>
<keyword evidence="4" id="KW-1185">Reference proteome</keyword>
<dbReference type="PANTHER" id="PTHR20835:SF0">
    <property type="entry name" value="E3 UBIQUITIN-PROTEIN LIGASE PPP1R11"/>
    <property type="match status" value="1"/>
</dbReference>
<dbReference type="Pfam" id="PF07491">
    <property type="entry name" value="PPI_Ypi1"/>
    <property type="match status" value="1"/>
</dbReference>
<evidence type="ECO:0000313" key="4">
    <source>
        <dbReference type="Proteomes" id="UP001174909"/>
    </source>
</evidence>
<dbReference type="Proteomes" id="UP001174909">
    <property type="component" value="Unassembled WGS sequence"/>
</dbReference>
<name>A0AA35TFV3_GEOBA</name>
<evidence type="ECO:0000256" key="2">
    <source>
        <dbReference type="ARBA" id="ARBA00031039"/>
    </source>
</evidence>
<protein>
    <recommendedName>
        <fullName evidence="1">E3 ubiquitin-protein ligase PPP1R11</fullName>
    </recommendedName>
    <alternativeName>
        <fullName evidence="2">Protein phosphatase 1 regulatory subunit 11</fullName>
    </alternativeName>
</protein>
<reference evidence="3" key="1">
    <citation type="submission" date="2023-03" db="EMBL/GenBank/DDBJ databases">
        <authorList>
            <person name="Steffen K."/>
            <person name="Cardenas P."/>
        </authorList>
    </citation>
    <scope>NUCLEOTIDE SEQUENCE</scope>
</reference>
<dbReference type="GO" id="GO:0004865">
    <property type="term" value="F:protein serine/threonine phosphatase inhibitor activity"/>
    <property type="evidence" value="ECO:0007669"/>
    <property type="project" value="InterPro"/>
</dbReference>
<dbReference type="GO" id="GO:0008157">
    <property type="term" value="F:protein phosphatase 1 binding"/>
    <property type="evidence" value="ECO:0007669"/>
    <property type="project" value="TreeGrafter"/>
</dbReference>
<dbReference type="GO" id="GO:0005634">
    <property type="term" value="C:nucleus"/>
    <property type="evidence" value="ECO:0007669"/>
    <property type="project" value="TreeGrafter"/>
</dbReference>
<evidence type="ECO:0000313" key="3">
    <source>
        <dbReference type="EMBL" id="CAI8047207.1"/>
    </source>
</evidence>
<accession>A0AA35TFV3</accession>
<comment type="caution">
    <text evidence="3">The sequence shown here is derived from an EMBL/GenBank/DDBJ whole genome shotgun (WGS) entry which is preliminary data.</text>
</comment>
<dbReference type="EMBL" id="CASHTH010003620">
    <property type="protein sequence ID" value="CAI8047207.1"/>
    <property type="molecule type" value="Genomic_DNA"/>
</dbReference>
<dbReference type="PANTHER" id="PTHR20835">
    <property type="entry name" value="E3 UBIQUITIN-PROTEIN LIGASE PPP1R11-RELATED"/>
    <property type="match status" value="1"/>
</dbReference>